<accession>I3T2M5</accession>
<sequence length="61" mass="7014">MIILLAGEHHALDVIMNFQSGRIPSMKSIHMLYIKSIARHVMLSSVIQQKITALTRLKRSW</sequence>
<dbReference type="AlphaFoldDB" id="I3T2M5"/>
<organism evidence="1">
    <name type="scientific">Lotus japonicus</name>
    <name type="common">Lotus corniculatus var. japonicus</name>
    <dbReference type="NCBI Taxonomy" id="34305"/>
    <lineage>
        <taxon>Eukaryota</taxon>
        <taxon>Viridiplantae</taxon>
        <taxon>Streptophyta</taxon>
        <taxon>Embryophyta</taxon>
        <taxon>Tracheophyta</taxon>
        <taxon>Spermatophyta</taxon>
        <taxon>Magnoliopsida</taxon>
        <taxon>eudicotyledons</taxon>
        <taxon>Gunneridae</taxon>
        <taxon>Pentapetalae</taxon>
        <taxon>rosids</taxon>
        <taxon>fabids</taxon>
        <taxon>Fabales</taxon>
        <taxon>Fabaceae</taxon>
        <taxon>Papilionoideae</taxon>
        <taxon>50 kb inversion clade</taxon>
        <taxon>NPAAA clade</taxon>
        <taxon>Hologalegina</taxon>
        <taxon>robinioid clade</taxon>
        <taxon>Loteae</taxon>
        <taxon>Lotus</taxon>
    </lineage>
</organism>
<dbReference type="EMBL" id="BT146973">
    <property type="protein sequence ID" value="AFK46767.1"/>
    <property type="molecule type" value="mRNA"/>
</dbReference>
<name>I3T2M5_LOTJA</name>
<evidence type="ECO:0000313" key="1">
    <source>
        <dbReference type="EMBL" id="AFK46767.1"/>
    </source>
</evidence>
<protein>
    <submittedName>
        <fullName evidence="1">Uncharacterized protein</fullName>
    </submittedName>
</protein>
<proteinExistence type="evidence at transcript level"/>
<reference evidence="1" key="1">
    <citation type="submission" date="2012-05" db="EMBL/GenBank/DDBJ databases">
        <authorList>
            <person name="Krishnakumar V."/>
            <person name="Cheung F."/>
            <person name="Xiao Y."/>
            <person name="Chan A."/>
            <person name="Moskal W.A."/>
            <person name="Town C.D."/>
        </authorList>
    </citation>
    <scope>NUCLEOTIDE SEQUENCE</scope>
</reference>